<evidence type="ECO:0000256" key="5">
    <source>
        <dbReference type="SAM" id="MobiDB-lite"/>
    </source>
</evidence>
<dbReference type="Pfam" id="PF02902">
    <property type="entry name" value="Peptidase_C48"/>
    <property type="match status" value="1"/>
</dbReference>
<gene>
    <name evidence="7" type="ORF">E3N88_40748</name>
</gene>
<proteinExistence type="inferred from homology"/>
<evidence type="ECO:0000256" key="1">
    <source>
        <dbReference type="ARBA" id="ARBA00005234"/>
    </source>
</evidence>
<evidence type="ECO:0000256" key="3">
    <source>
        <dbReference type="ARBA" id="ARBA00022801"/>
    </source>
</evidence>
<dbReference type="InterPro" id="IPR038765">
    <property type="entry name" value="Papain-like_cys_pep_sf"/>
</dbReference>
<protein>
    <recommendedName>
        <fullName evidence="6">Ubiquitin-like protease family profile domain-containing protein</fullName>
    </recommendedName>
</protein>
<evidence type="ECO:0000256" key="2">
    <source>
        <dbReference type="ARBA" id="ARBA00022670"/>
    </source>
</evidence>
<feature type="region of interest" description="Disordered" evidence="5">
    <location>
        <begin position="166"/>
        <end position="207"/>
    </location>
</feature>
<evidence type="ECO:0000313" key="7">
    <source>
        <dbReference type="EMBL" id="KAD2393771.1"/>
    </source>
</evidence>
<dbReference type="Gene3D" id="3.30.310.130">
    <property type="entry name" value="Ubiquitin-related"/>
    <property type="match status" value="1"/>
</dbReference>
<accession>A0A5N6LPH9</accession>
<evidence type="ECO:0000259" key="6">
    <source>
        <dbReference type="PROSITE" id="PS50600"/>
    </source>
</evidence>
<dbReference type="OrthoDB" id="442460at2759"/>
<reference evidence="7 8" key="1">
    <citation type="submission" date="2019-05" db="EMBL/GenBank/DDBJ databases">
        <title>Mikania micrantha, genome provides insights into the molecular mechanism of rapid growth.</title>
        <authorList>
            <person name="Liu B."/>
        </authorList>
    </citation>
    <scope>NUCLEOTIDE SEQUENCE [LARGE SCALE GENOMIC DNA]</scope>
    <source>
        <strain evidence="7">NLD-2019</strain>
        <tissue evidence="7">Leaf</tissue>
    </source>
</reference>
<organism evidence="7 8">
    <name type="scientific">Mikania micrantha</name>
    <name type="common">bitter vine</name>
    <dbReference type="NCBI Taxonomy" id="192012"/>
    <lineage>
        <taxon>Eukaryota</taxon>
        <taxon>Viridiplantae</taxon>
        <taxon>Streptophyta</taxon>
        <taxon>Embryophyta</taxon>
        <taxon>Tracheophyta</taxon>
        <taxon>Spermatophyta</taxon>
        <taxon>Magnoliopsida</taxon>
        <taxon>eudicotyledons</taxon>
        <taxon>Gunneridae</taxon>
        <taxon>Pentapetalae</taxon>
        <taxon>asterids</taxon>
        <taxon>campanulids</taxon>
        <taxon>Asterales</taxon>
        <taxon>Asteraceae</taxon>
        <taxon>Asteroideae</taxon>
        <taxon>Heliantheae alliance</taxon>
        <taxon>Eupatorieae</taxon>
        <taxon>Mikania</taxon>
    </lineage>
</organism>
<keyword evidence="4" id="KW-0788">Thiol protease</keyword>
<comment type="caution">
    <text evidence="7">The sequence shown here is derived from an EMBL/GenBank/DDBJ whole genome shotgun (WGS) entry which is preliminary data.</text>
</comment>
<keyword evidence="8" id="KW-1185">Reference proteome</keyword>
<comment type="similarity">
    <text evidence="1">Belongs to the peptidase C48 family.</text>
</comment>
<dbReference type="PANTHER" id="PTHR46915">
    <property type="entry name" value="UBIQUITIN-LIKE PROTEASE 4-RELATED"/>
    <property type="match status" value="1"/>
</dbReference>
<evidence type="ECO:0000256" key="4">
    <source>
        <dbReference type="ARBA" id="ARBA00022807"/>
    </source>
</evidence>
<keyword evidence="3" id="KW-0378">Hydrolase</keyword>
<keyword evidence="2" id="KW-0645">Protease</keyword>
<dbReference type="GO" id="GO:0008234">
    <property type="term" value="F:cysteine-type peptidase activity"/>
    <property type="evidence" value="ECO:0007669"/>
    <property type="project" value="UniProtKB-KW"/>
</dbReference>
<dbReference type="SUPFAM" id="SSF54001">
    <property type="entry name" value="Cysteine proteinases"/>
    <property type="match status" value="1"/>
</dbReference>
<dbReference type="GO" id="GO:0006508">
    <property type="term" value="P:proteolysis"/>
    <property type="evidence" value="ECO:0007669"/>
    <property type="project" value="UniProtKB-KW"/>
</dbReference>
<dbReference type="PANTHER" id="PTHR46915:SF2">
    <property type="entry name" value="UBIQUITIN-LIKE PROTEASE 4"/>
    <property type="match status" value="1"/>
</dbReference>
<dbReference type="InterPro" id="IPR003653">
    <property type="entry name" value="Peptidase_C48_C"/>
</dbReference>
<feature type="domain" description="Ubiquitin-like protease family profile" evidence="6">
    <location>
        <begin position="287"/>
        <end position="474"/>
    </location>
</feature>
<feature type="compositionally biased region" description="Low complexity" evidence="5">
    <location>
        <begin position="175"/>
        <end position="190"/>
    </location>
</feature>
<evidence type="ECO:0000313" key="8">
    <source>
        <dbReference type="Proteomes" id="UP000326396"/>
    </source>
</evidence>
<dbReference type="GO" id="GO:0016926">
    <property type="term" value="P:protein desumoylation"/>
    <property type="evidence" value="ECO:0007669"/>
    <property type="project" value="UniProtKB-ARBA"/>
</dbReference>
<dbReference type="Gene3D" id="1.10.418.20">
    <property type="match status" value="1"/>
</dbReference>
<dbReference type="AlphaFoldDB" id="A0A5N6LPH9"/>
<dbReference type="EMBL" id="SZYD01000019">
    <property type="protein sequence ID" value="KAD2393771.1"/>
    <property type="molecule type" value="Genomic_DNA"/>
</dbReference>
<dbReference type="Proteomes" id="UP000326396">
    <property type="component" value="Linkage Group LG9"/>
</dbReference>
<name>A0A5N6LPH9_9ASTR</name>
<sequence length="529" mass="61541">MAEVTNFNTSEQKEIMDIDWGLLFDDSSDDHTPELIITSSEKSNCAGETEQEDDDYSRKTVSELKAMILKYKGYISTLGHKTPDNGEKLKATIRRCEAELNRRSKIGGDKVGFKCEKTVQLSDQSDDDRKDRKSLASSTFASILSKKIDENSKRTVNAFEKELSFFNPHQGRKTGQNSNLGRSSQQSSSRAKNPFKSPTAHVDNKKPKISDADKKVICSATSSLHHFFTNRRVLFPCKPSSYHLVDEDIEDPFVSNTTLYAEKLTDCMKDVKVYYPSRHVTNDRDPIEVIYTDMECLAPEACLSSNIMNFYIRYLQQSSSENRICNYHVFNTYFYNKLQKLNYREDSFLRFRKWWRSVNIFQKAYILLPIHESAHWSLGIICIPTKEDELGPIVLHLDSLGLHDSCSIFDKIKRFVKEEWSYLRNSNVPLDLPIMDEIWENLDHMIIDRKMQVVPQQRNTYDCGLFVLYYMERFIEEAPERLTEKDLSMFGKQWFHPEEASNLRVRIHNLLVQEFKMAKDKETILSPKC</sequence>
<dbReference type="PROSITE" id="PS50600">
    <property type="entry name" value="ULP_PROTEASE"/>
    <property type="match status" value="1"/>
</dbReference>